<feature type="compositionally biased region" description="Low complexity" evidence="1">
    <location>
        <begin position="1925"/>
        <end position="1936"/>
    </location>
</feature>
<dbReference type="OrthoDB" id="10257153at2759"/>
<feature type="region of interest" description="Disordered" evidence="1">
    <location>
        <begin position="1035"/>
        <end position="1086"/>
    </location>
</feature>
<accession>A0A813TSC0</accession>
<dbReference type="GO" id="GO:1990716">
    <property type="term" value="C:axonemal central apparatus"/>
    <property type="evidence" value="ECO:0007669"/>
    <property type="project" value="TreeGrafter"/>
</dbReference>
<comment type="caution">
    <text evidence="2">The sequence shown here is derived from an EMBL/GenBank/DDBJ whole genome shotgun (WGS) entry which is preliminary data.</text>
</comment>
<evidence type="ECO:0008006" key="5">
    <source>
        <dbReference type="Google" id="ProtNLM"/>
    </source>
</evidence>
<feature type="region of interest" description="Disordered" evidence="1">
    <location>
        <begin position="1"/>
        <end position="20"/>
    </location>
</feature>
<sequence>MPPKPKSPRGKGAQSAKPTGAAAWESALATTSFNQDDWRTFVCFLTPDTAVNQIYIDLIEKSVTQGLRRRFDIIAKQELLESIKSLGKVGKNTKNQTASAAAFASSQFIGAYEHAKQTLDNGEEISDQLWGKLIKSKLLDFKKDVKNRTAIVTSAKAAANSNTLKVEKPKSPGGKKSPKPPAMAKKTPLPTQISTSDAPIEKSTSVKTRDQIIDETKYIDDEPKDGVNQYVLLSGFNSVNIIQQLEDLDVIVDSVMNVSCDEIEETKRLYNEMIQREHQEQTLKADVLKDTMTSEQAAAEMHKNEQALNSFWTNLLPTLDNANDRSMLQDIVLTDLKVLGSVIPSSWNNAEERIRLSQSLYSAVADIAYRLVQRKRQYVAFNQQMKVLPIPVTEEKLVDNSSDAKNYTELTSLVPSESISISLVLHSILEQVEVQSAQKEKPVQPRATCDDITHYLREKLLSLSMHEGQQKEVENIVPKSPFVKATGSGPNMIYWCDNIKQRLTTLNGLETVDLMKIEQDLLSFTKLASLSILPRITPDQAQQREARLNELLHFCTDEELVVTDVDHALKQFVFECMQLTAPSTDSDMTAQSTQINDDRSVYDKHFIKLDDNETGKEDNICWDDPYPDIIQLMSVENDKTGLISSSTPSPVSSSPRSQSGKGSILRDRSQSPKRSGHSVRFDVNNPEDAFHQVARVNPFMGDVNNVMQNIKHFHKRNLNDWNFAEHFEPNVFAQVIDDAIFTHSHIDTYYNRRDHTHMVVLSMPVPEGKTMAFENVNRKLFSDVGFRNFLDEISYEIVDWLRDEEAKYQAELLAKEVQTYLRQASGASNVTAAEKKVASAVKKTSRSPSDTSDSGNDTDDEHVIKEDYVYQNSLKAWKTKKDKEVLEQKLDQQSKESKGKKPSSAAGKRSPRATSAEKKNTGTKSPPKSKSPKAEKESKHHLAQSNMDRDSKESKELKEKSENEMFIGYSLGNKLLSVQSDTTHLLVPDGCFIRTKVDSFKRGNTHISTMLHRNRSIYKVQLLNPLQSFKANTARSEVDKYDGEQQQEKDKVSMSSATTLLQHPQQQVNNEQDEASKSINASTNETKSKKVADYGVFTAQLNSGMILTCSTYNQEPPKSIEIQGAQTVTEPPPPPPVTETPHEDKLDDKKKDAKQKKKGKPVEVEPPPVEKPEEPQFTINPFQRLTVSIPTGLVITYYPETFVGVKPTEDNTPHRLTVKQFYASCSKGYHSCEQSRINAYQENSRIIESNGNVMIFKRNGEVTVLCPDGEMFMRTMVSQAEPDMDTPEQQSPQQTIKKDVRDAKAPVGKKKPEFKQEDIPIMDEKPTYEWRCISADGQVFIQNIPNGDYEKIGNMRLILESNPKTSEQVIHREDKVVIVYRVDNTRLVIFPDGTRITTYHAIEQRNNNYHGDHETGEKNYEKIPHVKVEAPGYATVAFNCQTSDCRTIFSDGSLIEIYANGTYSVFECEGEKFDINENGDVLFDFQQSTFSKRTQEILTRVEPAKFILSQNADLLLDGIDHEQTQYCVESTGDTYSKTASGEKEYFGSMELHVPRYFIVHQDGSGTELLRFKDLYNYLRTMDLDPGTAVVREPLLSNPKITGATVMKPFQGISYSHFFTIYISLIYTILDFLEDEIHKRWSTVYDDDSILPKSLRNNTATITRSYSSFSDSGLSNNPKTNPSRSDTSAILRNVISSNQQKSTITMTPTALTPQPLYDMPKALVYRQFLEFPRVNDDIRLKLFRALKAYIEFVKDRADYHVKLLPQDYRTKAEREKATKIWRLVRPQGNTKDDLILLYMKTVHPDRGKTNDRIKQQSVVPLSRKFDLERLDDELRQEKLNKKLKRNLSKGIVEPYFKSEWGKAYLKQDHNGTSRGGTEQRKLDTKSSPISVTDRQKSQQQRTDRKALSARDSRMLKNSDNGGSGDGSSSVDTAAAADDTPHSRSNKKYLEPFNNLQKLRESFGHSHEQPNKIPTNRSVSTEVEDNQTVSMNQYDGTFRPYHQSPIKKNYKEFDAMGNRRFQAIKLPTGIKGARPNAERHTRFLEMEEPMKVRPNNASIGVSYLNNRPLRERRGCELYPDRIDFGVTYATDIEIKNVGIDSCRFRIRQPPLGTGLRVVFQPGMLAAGIKRPITIELYALIGNNNTKQSTNNYGNGLSQLDQKIEIITETDIMHLPVRAKIASEEQFDTMFVNNDETAGMNKSTVRLIARRSPNTNDWLITDQQKQYSNSKVHEYERITTTTNDGCIDSTPFSNSDN</sequence>
<dbReference type="GO" id="GO:0005576">
    <property type="term" value="C:extracellular region"/>
    <property type="evidence" value="ECO:0007669"/>
    <property type="project" value="GOC"/>
</dbReference>
<feature type="compositionally biased region" description="Low complexity" evidence="1">
    <location>
        <begin position="182"/>
        <end position="191"/>
    </location>
</feature>
<dbReference type="Proteomes" id="UP000681722">
    <property type="component" value="Unassembled WGS sequence"/>
</dbReference>
<keyword evidence="4" id="KW-1185">Reference proteome</keyword>
<dbReference type="GO" id="GO:0003351">
    <property type="term" value="P:epithelial cilium movement involved in extracellular fluid movement"/>
    <property type="evidence" value="ECO:0007669"/>
    <property type="project" value="TreeGrafter"/>
</dbReference>
<dbReference type="PANTHER" id="PTHR21963:SF1">
    <property type="entry name" value="SPERM-ASSOCIATED ANTIGEN 17"/>
    <property type="match status" value="1"/>
</dbReference>
<feature type="compositionally biased region" description="Polar residues" evidence="1">
    <location>
        <begin position="192"/>
        <end position="206"/>
    </location>
</feature>
<proteinExistence type="predicted"/>
<feature type="region of interest" description="Disordered" evidence="1">
    <location>
        <begin position="640"/>
        <end position="684"/>
    </location>
</feature>
<feature type="compositionally biased region" description="Basic and acidic residues" evidence="1">
    <location>
        <begin position="888"/>
        <end position="899"/>
    </location>
</feature>
<feature type="compositionally biased region" description="Basic and acidic residues" evidence="1">
    <location>
        <begin position="1892"/>
        <end position="1915"/>
    </location>
</feature>
<gene>
    <name evidence="2" type="ORF">GPM918_LOCUS4148</name>
    <name evidence="3" type="ORF">SRO942_LOCUS4148</name>
</gene>
<feature type="compositionally biased region" description="Low complexity" evidence="1">
    <location>
        <begin position="839"/>
        <end position="855"/>
    </location>
</feature>
<feature type="region of interest" description="Disordered" evidence="1">
    <location>
        <begin position="162"/>
        <end position="207"/>
    </location>
</feature>
<feature type="compositionally biased region" description="Basic and acidic residues" evidence="1">
    <location>
        <begin position="1296"/>
        <end position="1312"/>
    </location>
</feature>
<evidence type="ECO:0000313" key="4">
    <source>
        <dbReference type="Proteomes" id="UP000663829"/>
    </source>
</evidence>
<feature type="region of interest" description="Disordered" evidence="1">
    <location>
        <begin position="1866"/>
        <end position="1949"/>
    </location>
</feature>
<reference evidence="2" key="1">
    <citation type="submission" date="2021-02" db="EMBL/GenBank/DDBJ databases">
        <authorList>
            <person name="Nowell W R."/>
        </authorList>
    </citation>
    <scope>NUCLEOTIDE SEQUENCE</scope>
</reference>
<protein>
    <recommendedName>
        <fullName evidence="5">Sperm-associated antigen 17</fullName>
    </recommendedName>
</protein>
<feature type="compositionally biased region" description="Basic and acidic residues" evidence="1">
    <location>
        <begin position="947"/>
        <end position="959"/>
    </location>
</feature>
<dbReference type="EMBL" id="CAJOBC010000544">
    <property type="protein sequence ID" value="CAF3599149.1"/>
    <property type="molecule type" value="Genomic_DNA"/>
</dbReference>
<feature type="region of interest" description="Disordered" evidence="1">
    <location>
        <begin position="888"/>
        <end position="959"/>
    </location>
</feature>
<feature type="compositionally biased region" description="Polar residues" evidence="1">
    <location>
        <begin position="1053"/>
        <end position="1070"/>
    </location>
</feature>
<evidence type="ECO:0000313" key="2">
    <source>
        <dbReference type="EMBL" id="CAF0813272.1"/>
    </source>
</evidence>
<organism evidence="2 4">
    <name type="scientific">Didymodactylos carnosus</name>
    <dbReference type="NCBI Taxonomy" id="1234261"/>
    <lineage>
        <taxon>Eukaryota</taxon>
        <taxon>Metazoa</taxon>
        <taxon>Spiralia</taxon>
        <taxon>Gnathifera</taxon>
        <taxon>Rotifera</taxon>
        <taxon>Eurotatoria</taxon>
        <taxon>Bdelloidea</taxon>
        <taxon>Philodinida</taxon>
        <taxon>Philodinidae</taxon>
        <taxon>Didymodactylos</taxon>
    </lineage>
</organism>
<feature type="region of interest" description="Disordered" evidence="1">
    <location>
        <begin position="1961"/>
        <end position="1981"/>
    </location>
</feature>
<feature type="compositionally biased region" description="Polar residues" evidence="1">
    <location>
        <begin position="1970"/>
        <end position="1981"/>
    </location>
</feature>
<evidence type="ECO:0000313" key="3">
    <source>
        <dbReference type="EMBL" id="CAF3599149.1"/>
    </source>
</evidence>
<feature type="compositionally biased region" description="Basic and acidic residues" evidence="1">
    <location>
        <begin position="1036"/>
        <end position="1052"/>
    </location>
</feature>
<feature type="compositionally biased region" description="Low complexity" evidence="1">
    <location>
        <begin position="641"/>
        <end position="663"/>
    </location>
</feature>
<dbReference type="Pfam" id="PF14874">
    <property type="entry name" value="PapD-like"/>
    <property type="match status" value="1"/>
</dbReference>
<dbReference type="InterPro" id="IPR026173">
    <property type="entry name" value="SPAG17"/>
</dbReference>
<evidence type="ECO:0000256" key="1">
    <source>
        <dbReference type="SAM" id="MobiDB-lite"/>
    </source>
</evidence>
<feature type="region of interest" description="Disordered" evidence="1">
    <location>
        <begin position="1281"/>
        <end position="1312"/>
    </location>
</feature>
<dbReference type="PANTHER" id="PTHR21963">
    <property type="entry name" value="PF6"/>
    <property type="match status" value="1"/>
</dbReference>
<feature type="region of interest" description="Disordered" evidence="1">
    <location>
        <begin position="839"/>
        <end position="864"/>
    </location>
</feature>
<feature type="compositionally biased region" description="Basic and acidic residues" evidence="1">
    <location>
        <begin position="1160"/>
        <end position="1174"/>
    </location>
</feature>
<name>A0A813TSC0_9BILA</name>
<feature type="compositionally biased region" description="Basic and acidic residues" evidence="1">
    <location>
        <begin position="1140"/>
        <end position="1151"/>
    </location>
</feature>
<dbReference type="EMBL" id="CAJNOQ010000544">
    <property type="protein sequence ID" value="CAF0813272.1"/>
    <property type="molecule type" value="Genomic_DNA"/>
</dbReference>
<feature type="region of interest" description="Disordered" evidence="1">
    <location>
        <begin position="1125"/>
        <end position="1176"/>
    </location>
</feature>
<dbReference type="GO" id="GO:1904158">
    <property type="term" value="P:axonemal central apparatus assembly"/>
    <property type="evidence" value="ECO:0007669"/>
    <property type="project" value="TreeGrafter"/>
</dbReference>
<feature type="compositionally biased region" description="Basic and acidic residues" evidence="1">
    <location>
        <begin position="1866"/>
        <end position="1883"/>
    </location>
</feature>
<dbReference type="Proteomes" id="UP000663829">
    <property type="component" value="Unassembled WGS sequence"/>
</dbReference>